<evidence type="ECO:0000256" key="3">
    <source>
        <dbReference type="ARBA" id="ARBA00022840"/>
    </source>
</evidence>
<dbReference type="Pfam" id="PF00069">
    <property type="entry name" value="Pkinase"/>
    <property type="match status" value="1"/>
</dbReference>
<comment type="catalytic activity">
    <reaction evidence="4">
        <text>L-threonyl-[protein] + ATP = O-phospho-L-threonyl-[protein] + ADP + H(+)</text>
        <dbReference type="Rhea" id="RHEA:46608"/>
        <dbReference type="Rhea" id="RHEA-COMP:11060"/>
        <dbReference type="Rhea" id="RHEA-COMP:11605"/>
        <dbReference type="ChEBI" id="CHEBI:15378"/>
        <dbReference type="ChEBI" id="CHEBI:30013"/>
        <dbReference type="ChEBI" id="CHEBI:30616"/>
        <dbReference type="ChEBI" id="CHEBI:61977"/>
        <dbReference type="ChEBI" id="CHEBI:456216"/>
        <dbReference type="EC" id="2.7.11.22"/>
    </reaction>
</comment>
<dbReference type="InParanoid" id="A0A507B9W1"/>
<dbReference type="EMBL" id="SKBQ01000001">
    <property type="protein sequence ID" value="TPX15976.1"/>
    <property type="molecule type" value="Genomic_DNA"/>
</dbReference>
<dbReference type="Proteomes" id="UP000319257">
    <property type="component" value="Unassembled WGS sequence"/>
</dbReference>
<evidence type="ECO:0000256" key="2">
    <source>
        <dbReference type="ARBA" id="ARBA00022741"/>
    </source>
</evidence>
<dbReference type="SUPFAM" id="SSF56112">
    <property type="entry name" value="Protein kinase-like (PK-like)"/>
    <property type="match status" value="1"/>
</dbReference>
<dbReference type="InterPro" id="IPR011009">
    <property type="entry name" value="Kinase-like_dom_sf"/>
</dbReference>
<comment type="catalytic activity">
    <reaction evidence="5">
        <text>L-seryl-[protein] + ATP = O-phospho-L-seryl-[protein] + ADP + H(+)</text>
        <dbReference type="Rhea" id="RHEA:17989"/>
        <dbReference type="Rhea" id="RHEA-COMP:9863"/>
        <dbReference type="Rhea" id="RHEA-COMP:11604"/>
        <dbReference type="ChEBI" id="CHEBI:15378"/>
        <dbReference type="ChEBI" id="CHEBI:29999"/>
        <dbReference type="ChEBI" id="CHEBI:30616"/>
        <dbReference type="ChEBI" id="CHEBI:83421"/>
        <dbReference type="ChEBI" id="CHEBI:456216"/>
        <dbReference type="EC" id="2.7.11.22"/>
    </reaction>
</comment>
<dbReference type="RefSeq" id="XP_030997687.1">
    <property type="nucleotide sequence ID" value="XM_031137363.1"/>
</dbReference>
<accession>A0A507B9W1</accession>
<dbReference type="GO" id="GO:0000082">
    <property type="term" value="P:G1/S transition of mitotic cell cycle"/>
    <property type="evidence" value="ECO:0007669"/>
    <property type="project" value="TreeGrafter"/>
</dbReference>
<dbReference type="GO" id="GO:0010389">
    <property type="term" value="P:regulation of G2/M transition of mitotic cell cycle"/>
    <property type="evidence" value="ECO:0007669"/>
    <property type="project" value="TreeGrafter"/>
</dbReference>
<dbReference type="GO" id="GO:0030332">
    <property type="term" value="F:cyclin binding"/>
    <property type="evidence" value="ECO:0007669"/>
    <property type="project" value="TreeGrafter"/>
</dbReference>
<dbReference type="GO" id="GO:0007165">
    <property type="term" value="P:signal transduction"/>
    <property type="evidence" value="ECO:0007669"/>
    <property type="project" value="TreeGrafter"/>
</dbReference>
<dbReference type="GO" id="GO:0000307">
    <property type="term" value="C:cyclin-dependent protein kinase holoenzyme complex"/>
    <property type="evidence" value="ECO:0007669"/>
    <property type="project" value="TreeGrafter"/>
</dbReference>
<reference evidence="7 8" key="1">
    <citation type="submission" date="2019-06" db="EMBL/GenBank/DDBJ databases">
        <title>Draft genome sequence of the filamentous fungus Phialemoniopsis curvata isolated from diesel fuel.</title>
        <authorList>
            <person name="Varaljay V.A."/>
            <person name="Lyon W.J."/>
            <person name="Crouch A.L."/>
            <person name="Drake C.E."/>
            <person name="Hollomon J.M."/>
            <person name="Nadeau L.J."/>
            <person name="Nunn H.S."/>
            <person name="Stevenson B.S."/>
            <person name="Bojanowski C.L."/>
            <person name="Crookes-Goodson W.J."/>
        </authorList>
    </citation>
    <scope>NUCLEOTIDE SEQUENCE [LARGE SCALE GENOMIC DNA]</scope>
    <source>
        <strain evidence="7 8">D216</strain>
    </source>
</reference>
<evidence type="ECO:0000256" key="4">
    <source>
        <dbReference type="ARBA" id="ARBA00047811"/>
    </source>
</evidence>
<dbReference type="GO" id="GO:0005737">
    <property type="term" value="C:cytoplasm"/>
    <property type="evidence" value="ECO:0007669"/>
    <property type="project" value="TreeGrafter"/>
</dbReference>
<evidence type="ECO:0000256" key="5">
    <source>
        <dbReference type="ARBA" id="ARBA00048367"/>
    </source>
</evidence>
<dbReference type="PANTHER" id="PTHR24056:SF576">
    <property type="entry name" value="SERINE_THREONINE-PROTEIN KINASE CSK1"/>
    <property type="match status" value="1"/>
</dbReference>
<feature type="domain" description="Protein kinase" evidence="6">
    <location>
        <begin position="108"/>
        <end position="398"/>
    </location>
</feature>
<dbReference type="STRING" id="1093900.A0A507B9W1"/>
<dbReference type="Gene3D" id="1.10.510.10">
    <property type="entry name" value="Transferase(Phosphotransferase) domain 1"/>
    <property type="match status" value="1"/>
</dbReference>
<evidence type="ECO:0000313" key="8">
    <source>
        <dbReference type="Proteomes" id="UP000319257"/>
    </source>
</evidence>
<gene>
    <name evidence="7" type="ORF">E0L32_000310</name>
</gene>
<sequence>MSRGLITNENESQHCQADLGNGFHVSPFQLEIQAYNDSVSRVSRCFRAESRIVEHSLTFVLVPSIKEEYDAAIHTLARPSRPSETCASQWFDLSTNEGDDSGIRIGSYQDCHYVASGVTAEVYRCEARALKVITETHAIEPHNPRREATILTTFDGPAIIQLLETFRDQEQRLVLVFPYMPLTLASVLDRGEALSEARVRSYFNDIFAALKYIHGHGIIHRDIKPSAVLLESSDGPAYLSDFGTAWHPLLSANTEPADNKILDVGTGPYRAPEALFGNKSYGTALDMWGAGAMFAEACRNPPKPLFESRGAHEDGNQLGLILSIFKTIGTPTLETWPEAATFKTPPFEMYQVFEGKPWEFVLPDVQPDFRGLVAKLVTYSGRATADEALLYLNEHPSHDTRDNPQLRWGNFMHGIQELATKSKDLEENQVDNSQSQDATVQGV</sequence>
<dbReference type="GO" id="GO:0005634">
    <property type="term" value="C:nucleus"/>
    <property type="evidence" value="ECO:0007669"/>
    <property type="project" value="TreeGrafter"/>
</dbReference>
<dbReference type="GO" id="GO:0005524">
    <property type="term" value="F:ATP binding"/>
    <property type="evidence" value="ECO:0007669"/>
    <property type="project" value="UniProtKB-KW"/>
</dbReference>
<evidence type="ECO:0000256" key="1">
    <source>
        <dbReference type="ARBA" id="ARBA00012425"/>
    </source>
</evidence>
<dbReference type="Gene3D" id="3.30.200.20">
    <property type="entry name" value="Phosphorylase Kinase, domain 1"/>
    <property type="match status" value="1"/>
</dbReference>
<organism evidence="7 8">
    <name type="scientific">Thyridium curvatum</name>
    <dbReference type="NCBI Taxonomy" id="1093900"/>
    <lineage>
        <taxon>Eukaryota</taxon>
        <taxon>Fungi</taxon>
        <taxon>Dikarya</taxon>
        <taxon>Ascomycota</taxon>
        <taxon>Pezizomycotina</taxon>
        <taxon>Sordariomycetes</taxon>
        <taxon>Sordariomycetidae</taxon>
        <taxon>Thyridiales</taxon>
        <taxon>Thyridiaceae</taxon>
        <taxon>Thyridium</taxon>
    </lineage>
</organism>
<dbReference type="FunCoup" id="A0A507B9W1">
    <property type="interactions" value="185"/>
</dbReference>
<dbReference type="AlphaFoldDB" id="A0A507B9W1"/>
<evidence type="ECO:0000313" key="7">
    <source>
        <dbReference type="EMBL" id="TPX15976.1"/>
    </source>
</evidence>
<keyword evidence="8" id="KW-1185">Reference proteome</keyword>
<protein>
    <recommendedName>
        <fullName evidence="1">cyclin-dependent kinase</fullName>
        <ecNumber evidence="1">2.7.11.22</ecNumber>
    </recommendedName>
</protein>
<dbReference type="GO" id="GO:0010468">
    <property type="term" value="P:regulation of gene expression"/>
    <property type="evidence" value="ECO:0007669"/>
    <property type="project" value="TreeGrafter"/>
</dbReference>
<proteinExistence type="predicted"/>
<dbReference type="OrthoDB" id="413582at2759"/>
<dbReference type="EC" id="2.7.11.22" evidence="1"/>
<evidence type="ECO:0000259" key="6">
    <source>
        <dbReference type="PROSITE" id="PS50011"/>
    </source>
</evidence>
<dbReference type="GeneID" id="41967757"/>
<dbReference type="GO" id="GO:0004693">
    <property type="term" value="F:cyclin-dependent protein serine/threonine kinase activity"/>
    <property type="evidence" value="ECO:0007669"/>
    <property type="project" value="UniProtKB-EC"/>
</dbReference>
<dbReference type="PROSITE" id="PS50011">
    <property type="entry name" value="PROTEIN_KINASE_DOM"/>
    <property type="match status" value="1"/>
</dbReference>
<dbReference type="PANTHER" id="PTHR24056">
    <property type="entry name" value="CELL DIVISION PROTEIN KINASE"/>
    <property type="match status" value="1"/>
</dbReference>
<dbReference type="InterPro" id="IPR000719">
    <property type="entry name" value="Prot_kinase_dom"/>
</dbReference>
<dbReference type="InterPro" id="IPR050108">
    <property type="entry name" value="CDK"/>
</dbReference>
<name>A0A507B9W1_9PEZI</name>
<dbReference type="FunFam" id="1.10.510.10:FF:001300">
    <property type="entry name" value="Serine/threonine-protein kinase csk1"/>
    <property type="match status" value="1"/>
</dbReference>
<keyword evidence="2" id="KW-0547">Nucleotide-binding</keyword>
<comment type="caution">
    <text evidence="7">The sequence shown here is derived from an EMBL/GenBank/DDBJ whole genome shotgun (WGS) entry which is preliminary data.</text>
</comment>
<keyword evidence="3" id="KW-0067">ATP-binding</keyword>